<proteinExistence type="predicted"/>
<dbReference type="Pfam" id="PF00700">
    <property type="entry name" value="Flagellin_C"/>
    <property type="match status" value="1"/>
</dbReference>
<keyword evidence="3" id="KW-1185">Reference proteome</keyword>
<dbReference type="SUPFAM" id="SSF64518">
    <property type="entry name" value="Phase 1 flagellin"/>
    <property type="match status" value="1"/>
</dbReference>
<feature type="domain" description="Flagellin C-terminal" evidence="1">
    <location>
        <begin position="457"/>
        <end position="532"/>
    </location>
</feature>
<dbReference type="EMBL" id="CP014525">
    <property type="protein sequence ID" value="AMW33848.1"/>
    <property type="molecule type" value="Genomic_DNA"/>
</dbReference>
<dbReference type="Proteomes" id="UP000076066">
    <property type="component" value="Chromosome"/>
</dbReference>
<sequence>MTRVPSYVSSQVLLNRMVDLQGMLYDSTLQVNSKKKSQTYAGLSIESFRLVNMETIRDRAERFKAGNVVAEVRANQTQNCANDIERNAQKIIADIREVAKLRTDKPASEYIASLNQMRKNAVGSLAQIRDTLNTDLEGRYLFSGGREQTPPVKMPVSSLEAFEAVYNGNTVTFPETRAANLFDIDFRAVDVAFNNPPAISGTSYGTIAVDTGAGETKRFITGSISAATAGTMTFATSVPDPRPAPAPAEGSITSPNANAFSRLERGMALLIDSGTAANDGVYTITEISEDGRYMKVTPPFPSAATESIDLNVGVPNGAAIRLENSTGNNTTFTVRYPSNADITGAGTMTQILAGEMIYTTPVIPTTGNQADVNIVSTGYYQGDNLRSEHRVDENRIITIGVNAQDAAFEKLIRGLGIIGQGFPVTGAGDIDLPEFYRRLETGIALINDAILHDEGMNESRNDLSALQQTIGFNRVELKGAEDRARNFIAFLETGVADIEEVDMAEAITRLNETQRALEASYQVTGRLAKLSLKDYI</sequence>
<dbReference type="OrthoDB" id="9758307at2"/>
<evidence type="ECO:0000259" key="1">
    <source>
        <dbReference type="Pfam" id="PF00700"/>
    </source>
</evidence>
<accession>A0A143DCK6</accession>
<dbReference type="Gene3D" id="1.20.1330.10">
    <property type="entry name" value="f41 fragment of flagellin, N-terminal domain"/>
    <property type="match status" value="1"/>
</dbReference>
<name>A0A143DCK6_9PROT</name>
<gene>
    <name evidence="2" type="ORF">AY555_00200</name>
</gene>
<protein>
    <recommendedName>
        <fullName evidence="1">Flagellin C-terminal domain-containing protein</fullName>
    </recommendedName>
</protein>
<dbReference type="RefSeq" id="WP_066131829.1">
    <property type="nucleotide sequence ID" value="NZ_CP014525.1"/>
</dbReference>
<dbReference type="KEGG" id="hjo:AY555_00200"/>
<reference evidence="2 3" key="1">
    <citation type="submission" date="2016-02" db="EMBL/GenBank/DDBJ databases">
        <title>Complete Genome of H5569, the type strain of the newly described species Haematospirillium jordaniae.</title>
        <authorList>
            <person name="Nicholson A.C."/>
            <person name="Humrighouse B.W."/>
            <person name="Loparov V."/>
            <person name="McQuiston J.R."/>
        </authorList>
    </citation>
    <scope>NUCLEOTIDE SEQUENCE [LARGE SCALE GENOMIC DNA]</scope>
    <source>
        <strain evidence="2 3">H5569</strain>
    </source>
</reference>
<organism evidence="2 3">
    <name type="scientific">Haematospirillum jordaniae</name>
    <dbReference type="NCBI Taxonomy" id="1549855"/>
    <lineage>
        <taxon>Bacteria</taxon>
        <taxon>Pseudomonadati</taxon>
        <taxon>Pseudomonadota</taxon>
        <taxon>Alphaproteobacteria</taxon>
        <taxon>Rhodospirillales</taxon>
        <taxon>Novispirillaceae</taxon>
        <taxon>Haematospirillum</taxon>
    </lineage>
</organism>
<evidence type="ECO:0000313" key="2">
    <source>
        <dbReference type="EMBL" id="AMW33848.1"/>
    </source>
</evidence>
<dbReference type="GeneID" id="53315584"/>
<dbReference type="AlphaFoldDB" id="A0A143DCK6"/>
<dbReference type="STRING" id="1549855.AY555_00200"/>
<dbReference type="InterPro" id="IPR046358">
    <property type="entry name" value="Flagellin_C"/>
</dbReference>
<evidence type="ECO:0000313" key="3">
    <source>
        <dbReference type="Proteomes" id="UP000076066"/>
    </source>
</evidence>